<accession>A0A239B9J1</accession>
<sequence>MLMNISEKPIFYMKSGKTFGILKGFVFHQSKLTFLYCKHQEKYVYIPIDQVVLGQDAVMLKSNYNETLLSASLKPEVYTLEGEKIGELSTIEFDASFQITAIKATDQWIKKSDIVYMDHIIIVQPLENTTNEVINIEKEIAPKISNAILQENSELAFINTDLSLAVDEPSIENSSDILETEESVMEIVEVEEVSEDEATKEEVIEKESISNHDINRDSDVDPRYSYLLGKKLLENITVAGKAFNSDTIIDSHLVQLALDNNAIVKVIMSSED</sequence>
<dbReference type="AlphaFoldDB" id="A0A239B9J1"/>
<dbReference type="Proteomes" id="UP000198304">
    <property type="component" value="Unassembled WGS sequence"/>
</dbReference>
<gene>
    <name evidence="1" type="ORF">SAMN05446037_100387</name>
</gene>
<keyword evidence="2" id="KW-1185">Reference proteome</keyword>
<evidence type="ECO:0000313" key="2">
    <source>
        <dbReference type="Proteomes" id="UP000198304"/>
    </source>
</evidence>
<reference evidence="1 2" key="1">
    <citation type="submission" date="2017-06" db="EMBL/GenBank/DDBJ databases">
        <authorList>
            <person name="Kim H.J."/>
            <person name="Triplett B.A."/>
        </authorList>
    </citation>
    <scope>NUCLEOTIDE SEQUENCE [LARGE SCALE GENOMIC DNA]</scope>
    <source>
        <strain evidence="1 2">SCA</strain>
    </source>
</reference>
<dbReference type="EMBL" id="FZOJ01000003">
    <property type="protein sequence ID" value="SNS04191.1"/>
    <property type="molecule type" value="Genomic_DNA"/>
</dbReference>
<proteinExistence type="predicted"/>
<organism evidence="1 2">
    <name type="scientific">Anaerovirgula multivorans</name>
    <dbReference type="NCBI Taxonomy" id="312168"/>
    <lineage>
        <taxon>Bacteria</taxon>
        <taxon>Bacillati</taxon>
        <taxon>Bacillota</taxon>
        <taxon>Clostridia</taxon>
        <taxon>Peptostreptococcales</taxon>
        <taxon>Natronincolaceae</taxon>
        <taxon>Anaerovirgula</taxon>
    </lineage>
</organism>
<evidence type="ECO:0000313" key="1">
    <source>
        <dbReference type="EMBL" id="SNS04191.1"/>
    </source>
</evidence>
<protein>
    <recommendedName>
        <fullName evidence="3">PRC-barrel domain-containing protein</fullName>
    </recommendedName>
</protein>
<name>A0A239B9J1_9FIRM</name>
<evidence type="ECO:0008006" key="3">
    <source>
        <dbReference type="Google" id="ProtNLM"/>
    </source>
</evidence>